<evidence type="ECO:0000256" key="6">
    <source>
        <dbReference type="ARBA" id="ARBA00022598"/>
    </source>
</evidence>
<dbReference type="Gene3D" id="3.30.56.10">
    <property type="match status" value="2"/>
</dbReference>
<dbReference type="PROSITE" id="PS50886">
    <property type="entry name" value="TRBD"/>
    <property type="match status" value="1"/>
</dbReference>
<keyword evidence="13 15" id="KW-0030">Aminoacyl-tRNA synthetase</keyword>
<dbReference type="PANTHER" id="PTHR10947:SF0">
    <property type="entry name" value="PHENYLALANINE--TRNA LIGASE BETA SUBUNIT"/>
    <property type="match status" value="1"/>
</dbReference>
<evidence type="ECO:0000256" key="15">
    <source>
        <dbReference type="HAMAP-Rule" id="MF_00283"/>
    </source>
</evidence>
<dbReference type="OrthoDB" id="9805455at2"/>
<keyword evidence="4 15" id="KW-0963">Cytoplasm</keyword>
<protein>
    <recommendedName>
        <fullName evidence="15">Phenylalanine--tRNA ligase beta subunit</fullName>
        <ecNumber evidence="15">6.1.1.20</ecNumber>
    </recommendedName>
    <alternativeName>
        <fullName evidence="15">Phenylalanyl-tRNA synthetase beta subunit</fullName>
        <shortName evidence="15">PheRS</shortName>
    </alternativeName>
</protein>
<keyword evidence="9 15" id="KW-0067">ATP-binding</keyword>
<evidence type="ECO:0000259" key="18">
    <source>
        <dbReference type="PROSITE" id="PS51447"/>
    </source>
</evidence>
<dbReference type="GO" id="GO:0009328">
    <property type="term" value="C:phenylalanine-tRNA ligase complex"/>
    <property type="evidence" value="ECO:0007669"/>
    <property type="project" value="TreeGrafter"/>
</dbReference>
<dbReference type="PROSITE" id="PS51483">
    <property type="entry name" value="B5"/>
    <property type="match status" value="1"/>
</dbReference>
<dbReference type="InterPro" id="IPR002547">
    <property type="entry name" value="tRNA-bd_dom"/>
</dbReference>
<evidence type="ECO:0000256" key="7">
    <source>
        <dbReference type="ARBA" id="ARBA00022723"/>
    </source>
</evidence>
<comment type="cofactor">
    <cofactor evidence="15">
        <name>Mg(2+)</name>
        <dbReference type="ChEBI" id="CHEBI:18420"/>
    </cofactor>
    <text evidence="15">Binds 2 magnesium ions per tetramer.</text>
</comment>
<dbReference type="InterPro" id="IPR004532">
    <property type="entry name" value="Phe-tRNA-ligase_IIc_bsu_bact"/>
</dbReference>
<dbReference type="Gene3D" id="3.30.930.10">
    <property type="entry name" value="Bira Bifunctional Protein, Domain 2"/>
    <property type="match status" value="1"/>
</dbReference>
<feature type="binding site" evidence="15">
    <location>
        <position position="457"/>
    </location>
    <ligand>
        <name>Mg(2+)</name>
        <dbReference type="ChEBI" id="CHEBI:18420"/>
        <note>shared with alpha subunit</note>
    </ligand>
</feature>
<dbReference type="GO" id="GO:0004826">
    <property type="term" value="F:phenylalanine-tRNA ligase activity"/>
    <property type="evidence" value="ECO:0007669"/>
    <property type="project" value="UniProtKB-UniRule"/>
</dbReference>
<dbReference type="InterPro" id="IPR005146">
    <property type="entry name" value="B3/B4_tRNA-bd"/>
</dbReference>
<proteinExistence type="inferred from homology"/>
<dbReference type="SUPFAM" id="SSF54991">
    <property type="entry name" value="Anticodon-binding domain of PheRS"/>
    <property type="match status" value="1"/>
</dbReference>
<feature type="domain" description="TRNA-binding" evidence="17">
    <location>
        <begin position="39"/>
        <end position="147"/>
    </location>
</feature>
<evidence type="ECO:0000256" key="14">
    <source>
        <dbReference type="ARBA" id="ARBA00049255"/>
    </source>
</evidence>
<dbReference type="GO" id="GO:0000049">
    <property type="term" value="F:tRNA binding"/>
    <property type="evidence" value="ECO:0007669"/>
    <property type="project" value="UniProtKB-UniRule"/>
</dbReference>
<evidence type="ECO:0000259" key="19">
    <source>
        <dbReference type="PROSITE" id="PS51483"/>
    </source>
</evidence>
<dbReference type="InterPro" id="IPR041616">
    <property type="entry name" value="PheRS_beta_core"/>
</dbReference>
<dbReference type="InterPro" id="IPR005147">
    <property type="entry name" value="tRNA_synthase_B5-dom"/>
</dbReference>
<keyword evidence="12 15" id="KW-0648">Protein biosynthesis</keyword>
<keyword evidence="8 15" id="KW-0547">Nucleotide-binding</keyword>
<dbReference type="SMART" id="SM00873">
    <property type="entry name" value="B3_4"/>
    <property type="match status" value="1"/>
</dbReference>
<dbReference type="PROSITE" id="PS51447">
    <property type="entry name" value="FDX_ACB"/>
    <property type="match status" value="1"/>
</dbReference>
<evidence type="ECO:0000256" key="4">
    <source>
        <dbReference type="ARBA" id="ARBA00022490"/>
    </source>
</evidence>
<evidence type="ECO:0000256" key="10">
    <source>
        <dbReference type="ARBA" id="ARBA00022842"/>
    </source>
</evidence>
<comment type="subunit">
    <text evidence="3 15">Tetramer of two alpha and two beta subunits.</text>
</comment>
<comment type="subcellular location">
    <subcellularLocation>
        <location evidence="1 15">Cytoplasm</location>
    </subcellularLocation>
</comment>
<comment type="similarity">
    <text evidence="2 15">Belongs to the phenylalanyl-tRNA synthetase beta subunit family. Type 1 subfamily.</text>
</comment>
<dbReference type="InterPro" id="IPR012340">
    <property type="entry name" value="NA-bd_OB-fold"/>
</dbReference>
<keyword evidence="7 15" id="KW-0479">Metal-binding</keyword>
<keyword evidence="11 16" id="KW-0694">RNA-binding</keyword>
<dbReference type="GO" id="GO:0000287">
    <property type="term" value="F:magnesium ion binding"/>
    <property type="evidence" value="ECO:0007669"/>
    <property type="project" value="UniProtKB-UniRule"/>
</dbReference>
<dbReference type="SMART" id="SM00874">
    <property type="entry name" value="B5"/>
    <property type="match status" value="1"/>
</dbReference>
<evidence type="ECO:0000256" key="2">
    <source>
        <dbReference type="ARBA" id="ARBA00008653"/>
    </source>
</evidence>
<dbReference type="SMART" id="SM00896">
    <property type="entry name" value="FDX-ACB"/>
    <property type="match status" value="1"/>
</dbReference>
<evidence type="ECO:0000256" key="8">
    <source>
        <dbReference type="ARBA" id="ARBA00022741"/>
    </source>
</evidence>
<dbReference type="Gene3D" id="2.40.50.140">
    <property type="entry name" value="Nucleic acid-binding proteins"/>
    <property type="match status" value="1"/>
</dbReference>
<evidence type="ECO:0000256" key="12">
    <source>
        <dbReference type="ARBA" id="ARBA00022917"/>
    </source>
</evidence>
<keyword evidence="21" id="KW-1185">Reference proteome</keyword>
<dbReference type="Gene3D" id="3.30.70.380">
    <property type="entry name" value="Ferrodoxin-fold anticodon-binding domain"/>
    <property type="match status" value="1"/>
</dbReference>
<dbReference type="Proteomes" id="UP000218627">
    <property type="component" value="Unassembled WGS sequence"/>
</dbReference>
<dbReference type="HAMAP" id="MF_00283">
    <property type="entry name" value="Phe_tRNA_synth_beta1"/>
    <property type="match status" value="1"/>
</dbReference>
<keyword evidence="5 16" id="KW-0820">tRNA-binding</keyword>
<keyword evidence="10 15" id="KW-0460">Magnesium</keyword>
<dbReference type="InterPro" id="IPR005121">
    <property type="entry name" value="Fdx_antiC-bd"/>
</dbReference>
<keyword evidence="6 15" id="KW-0436">Ligase</keyword>
<dbReference type="Pfam" id="PF01588">
    <property type="entry name" value="tRNA_bind"/>
    <property type="match status" value="1"/>
</dbReference>
<feature type="binding site" evidence="15">
    <location>
        <position position="448"/>
    </location>
    <ligand>
        <name>Mg(2+)</name>
        <dbReference type="ChEBI" id="CHEBI:18420"/>
        <note>shared with alpha subunit</note>
    </ligand>
</feature>
<dbReference type="GO" id="GO:0005524">
    <property type="term" value="F:ATP binding"/>
    <property type="evidence" value="ECO:0007669"/>
    <property type="project" value="UniProtKB-UniRule"/>
</dbReference>
<dbReference type="Pfam" id="PF03147">
    <property type="entry name" value="FDX-ACB"/>
    <property type="match status" value="1"/>
</dbReference>
<evidence type="ECO:0000256" key="13">
    <source>
        <dbReference type="ARBA" id="ARBA00023146"/>
    </source>
</evidence>
<dbReference type="InterPro" id="IPR045060">
    <property type="entry name" value="Phe-tRNA-ligase_IIc_bsu"/>
</dbReference>
<comment type="catalytic activity">
    <reaction evidence="14 15">
        <text>tRNA(Phe) + L-phenylalanine + ATP = L-phenylalanyl-tRNA(Phe) + AMP + diphosphate + H(+)</text>
        <dbReference type="Rhea" id="RHEA:19413"/>
        <dbReference type="Rhea" id="RHEA-COMP:9668"/>
        <dbReference type="Rhea" id="RHEA-COMP:9699"/>
        <dbReference type="ChEBI" id="CHEBI:15378"/>
        <dbReference type="ChEBI" id="CHEBI:30616"/>
        <dbReference type="ChEBI" id="CHEBI:33019"/>
        <dbReference type="ChEBI" id="CHEBI:58095"/>
        <dbReference type="ChEBI" id="CHEBI:78442"/>
        <dbReference type="ChEBI" id="CHEBI:78531"/>
        <dbReference type="ChEBI" id="CHEBI:456215"/>
        <dbReference type="EC" id="6.1.1.20"/>
    </reaction>
</comment>
<dbReference type="AlphaFoldDB" id="A0A285P3J2"/>
<reference evidence="21" key="1">
    <citation type="submission" date="2017-09" db="EMBL/GenBank/DDBJ databases">
        <authorList>
            <person name="Varghese N."/>
            <person name="Submissions S."/>
        </authorList>
    </citation>
    <scope>NUCLEOTIDE SEQUENCE [LARGE SCALE GENOMIC DNA]</scope>
    <source>
        <strain evidence="21">DSM 2913</strain>
    </source>
</reference>
<evidence type="ECO:0000256" key="5">
    <source>
        <dbReference type="ARBA" id="ARBA00022555"/>
    </source>
</evidence>
<dbReference type="Pfam" id="PF03484">
    <property type="entry name" value="B5"/>
    <property type="match status" value="1"/>
</dbReference>
<dbReference type="SUPFAM" id="SSF50249">
    <property type="entry name" value="Nucleic acid-binding proteins"/>
    <property type="match status" value="1"/>
</dbReference>
<gene>
    <name evidence="15" type="primary">pheT</name>
    <name evidence="20" type="ORF">SAMN06265353_1550</name>
</gene>
<evidence type="ECO:0000313" key="20">
    <source>
        <dbReference type="EMBL" id="SNZ16300.1"/>
    </source>
</evidence>
<dbReference type="RefSeq" id="WP_096603073.1">
    <property type="nucleotide sequence ID" value="NZ_OBEN01000011.1"/>
</dbReference>
<feature type="binding site" evidence="15">
    <location>
        <position position="454"/>
    </location>
    <ligand>
        <name>Mg(2+)</name>
        <dbReference type="ChEBI" id="CHEBI:18420"/>
        <note>shared with alpha subunit</note>
    </ligand>
</feature>
<dbReference type="GO" id="GO:0006432">
    <property type="term" value="P:phenylalanyl-tRNA aminoacylation"/>
    <property type="evidence" value="ECO:0007669"/>
    <property type="project" value="UniProtKB-UniRule"/>
</dbReference>
<dbReference type="Pfam" id="PF17759">
    <property type="entry name" value="tRNA_synthFbeta"/>
    <property type="match status" value="1"/>
</dbReference>
<dbReference type="Gene3D" id="3.50.40.10">
    <property type="entry name" value="Phenylalanyl-trna Synthetase, Chain B, domain 3"/>
    <property type="match status" value="1"/>
</dbReference>
<evidence type="ECO:0000256" key="16">
    <source>
        <dbReference type="PROSITE-ProRule" id="PRU00209"/>
    </source>
</evidence>
<evidence type="ECO:0000256" key="11">
    <source>
        <dbReference type="ARBA" id="ARBA00022884"/>
    </source>
</evidence>
<dbReference type="InterPro" id="IPR036690">
    <property type="entry name" value="Fdx_antiC-bd_sf"/>
</dbReference>
<dbReference type="InterPro" id="IPR045864">
    <property type="entry name" value="aa-tRNA-synth_II/BPL/LPL"/>
</dbReference>
<dbReference type="NCBIfam" id="TIGR00472">
    <property type="entry name" value="pheT_bact"/>
    <property type="match status" value="1"/>
</dbReference>
<feature type="domain" description="FDX-ACB" evidence="18">
    <location>
        <begin position="678"/>
        <end position="771"/>
    </location>
</feature>
<dbReference type="CDD" id="cd02796">
    <property type="entry name" value="tRNA_bind_bactPheRS"/>
    <property type="match status" value="1"/>
</dbReference>
<feature type="domain" description="B5" evidence="19">
    <location>
        <begin position="394"/>
        <end position="470"/>
    </location>
</feature>
<dbReference type="Pfam" id="PF03483">
    <property type="entry name" value="B3_4"/>
    <property type="match status" value="1"/>
</dbReference>
<evidence type="ECO:0000256" key="3">
    <source>
        <dbReference type="ARBA" id="ARBA00011209"/>
    </source>
</evidence>
<dbReference type="InterPro" id="IPR009061">
    <property type="entry name" value="DNA-bd_dom_put_sf"/>
</dbReference>
<accession>A0A285P3J2</accession>
<evidence type="ECO:0000313" key="21">
    <source>
        <dbReference type="Proteomes" id="UP000218627"/>
    </source>
</evidence>
<feature type="binding site" evidence="15">
    <location>
        <position position="458"/>
    </location>
    <ligand>
        <name>Mg(2+)</name>
        <dbReference type="ChEBI" id="CHEBI:18420"/>
        <note>shared with alpha subunit</note>
    </ligand>
</feature>
<dbReference type="SUPFAM" id="SSF46955">
    <property type="entry name" value="Putative DNA-binding domain"/>
    <property type="match status" value="1"/>
</dbReference>
<dbReference type="CDD" id="cd00769">
    <property type="entry name" value="PheRS_beta_core"/>
    <property type="match status" value="1"/>
</dbReference>
<dbReference type="SUPFAM" id="SSF56037">
    <property type="entry name" value="PheT/TilS domain"/>
    <property type="match status" value="1"/>
</dbReference>
<dbReference type="InterPro" id="IPR020825">
    <property type="entry name" value="Phe-tRNA_synthase-like_B3/B4"/>
</dbReference>
<dbReference type="InterPro" id="IPR033714">
    <property type="entry name" value="tRNA_bind_bactPheRS"/>
</dbReference>
<dbReference type="EMBL" id="OBEN01000011">
    <property type="protein sequence ID" value="SNZ16300.1"/>
    <property type="molecule type" value="Genomic_DNA"/>
</dbReference>
<evidence type="ECO:0000256" key="9">
    <source>
        <dbReference type="ARBA" id="ARBA00022840"/>
    </source>
</evidence>
<evidence type="ECO:0000256" key="1">
    <source>
        <dbReference type="ARBA" id="ARBA00004496"/>
    </source>
</evidence>
<organism evidence="20 21">
    <name type="scientific">Hydrogenobacter hydrogenophilus</name>
    <dbReference type="NCBI Taxonomy" id="35835"/>
    <lineage>
        <taxon>Bacteria</taxon>
        <taxon>Pseudomonadati</taxon>
        <taxon>Aquificota</taxon>
        <taxon>Aquificia</taxon>
        <taxon>Aquificales</taxon>
        <taxon>Aquificaceae</taxon>
        <taxon>Hydrogenobacter</taxon>
    </lineage>
</organism>
<dbReference type="EC" id="6.1.1.20" evidence="15"/>
<sequence length="771" mass="87512">MRFPYTWLSEFIDISDIPPEDIARELTLRSVETSLHKFHVDMDGVVFGKVVDVRPHPTRQNLVVCQIDIGGHYYPKVITADKSVKAGDGVIVALPNAKVGNMCVSKRDFDGVVSEGMLLSTQELGLESHSDGVLKVQEDFKPGTSAYDLLGFGEYVFEIEITPNRGDMLSVRGVARDLCAIFRKDLKEEKAVSFEDFGDIDVQILDPDCKRYRGALIEGVSVKPSPLWLRKRLWQCGLRTINNIVDITNYIMLRDGQPLHAFDADTLKGGIRVRKARQGEKVLTLMGTQKELTEENLVIADEEKAIAIAGVIGLENTAVSSKTKRILLESAYFEPYRIRKSSKLLSVQTDSSYRFERSIDIEGVKRYQDKAIELILDIAGGKLVALRDVYPVPYEPKSIFLSLEKYRRYAGEHMDRREVSDILNRLCIPNKPLRCGIEVNVPSHRSFDIQTDVDIIEEVLRIKGYDSLDAQVMKLPSVPFEKDERFDKVRCLLKSRGLFEVISFSFEDLTLYELLGIEKPSVEISNPLVKSQAYMRTSLIPSLIKACLHNQRQHNYHMALFELGRVYFSNREEDRLGILLVGTQRLYPQENYTPYHALSLFLDVGRLFGISFETNLSSYSFLHPKLQVELLHKGEKFGFLGQLNPRITQILGIKGDVFVGELKMALIKESKKRYKPFSKFPPVIRDLSLVIDKDTPVDKLIFHMKDMLKEKLEEVKVFSIYTGSDVGEGKKSVSFRLIFRSFEGTMSDEEANSAVKALVSSLEESFGAKLR</sequence>
<dbReference type="PANTHER" id="PTHR10947">
    <property type="entry name" value="PHENYLALANYL-TRNA SYNTHETASE BETA CHAIN AND LEUCINE-RICH REPEAT-CONTAINING PROTEIN 47"/>
    <property type="match status" value="1"/>
</dbReference>
<dbReference type="SUPFAM" id="SSF55681">
    <property type="entry name" value="Class II aaRS and biotin synthetases"/>
    <property type="match status" value="1"/>
</dbReference>
<name>A0A285P3J2_9AQUI</name>
<evidence type="ECO:0000259" key="17">
    <source>
        <dbReference type="PROSITE" id="PS50886"/>
    </source>
</evidence>